<proteinExistence type="predicted"/>
<dbReference type="Proteomes" id="UP000324326">
    <property type="component" value="Unassembled WGS sequence"/>
</dbReference>
<evidence type="ECO:0000313" key="2">
    <source>
        <dbReference type="Proteomes" id="UP000324326"/>
    </source>
</evidence>
<gene>
    <name evidence="1" type="ORF">DX927_21890</name>
</gene>
<reference evidence="1 2" key="1">
    <citation type="submission" date="2018-08" db="EMBL/GenBank/DDBJ databases">
        <title>Bacillus phenotypic plasticity.</title>
        <authorList>
            <person name="Hurtado E."/>
        </authorList>
    </citation>
    <scope>NUCLEOTIDE SEQUENCE [LARGE SCALE GENOMIC DNA]</scope>
    <source>
        <strain evidence="1 2">427</strain>
    </source>
</reference>
<dbReference type="AlphaFoldDB" id="A0A5M8RIG8"/>
<name>A0A5M8RIG8_9BACI</name>
<evidence type="ECO:0000313" key="1">
    <source>
        <dbReference type="EMBL" id="KAA6447210.1"/>
    </source>
</evidence>
<protein>
    <submittedName>
        <fullName evidence="1">Uncharacterized protein</fullName>
    </submittedName>
</protein>
<organism evidence="1 2">
    <name type="scientific">Bacillus swezeyi</name>
    <dbReference type="NCBI Taxonomy" id="1925020"/>
    <lineage>
        <taxon>Bacteria</taxon>
        <taxon>Bacillati</taxon>
        <taxon>Bacillota</taxon>
        <taxon>Bacilli</taxon>
        <taxon>Bacillales</taxon>
        <taxon>Bacillaceae</taxon>
        <taxon>Bacillus</taxon>
    </lineage>
</organism>
<dbReference type="EMBL" id="QSND01000006">
    <property type="protein sequence ID" value="KAA6447210.1"/>
    <property type="molecule type" value="Genomic_DNA"/>
</dbReference>
<sequence>MLSTVLPLKITQRLFYHFCRKKIDSSQIPYFRNIFIVRSDASSFGMFFGQSSCFILFCFRVRHI</sequence>
<accession>A0A5M8RIG8</accession>
<comment type="caution">
    <text evidence="1">The sequence shown here is derived from an EMBL/GenBank/DDBJ whole genome shotgun (WGS) entry which is preliminary data.</text>
</comment>